<organism evidence="4 5">
    <name type="scientific">Achromobacter aloeverae</name>
    <dbReference type="NCBI Taxonomy" id="1750518"/>
    <lineage>
        <taxon>Bacteria</taxon>
        <taxon>Pseudomonadati</taxon>
        <taxon>Pseudomonadota</taxon>
        <taxon>Betaproteobacteria</taxon>
        <taxon>Burkholderiales</taxon>
        <taxon>Alcaligenaceae</taxon>
        <taxon>Achromobacter</taxon>
    </lineage>
</organism>
<gene>
    <name evidence="4" type="ORF">C7R54_19565</name>
</gene>
<dbReference type="Pfam" id="PF19305">
    <property type="entry name" value="MmgE_PrpD_C"/>
    <property type="match status" value="1"/>
</dbReference>
<dbReference type="OrthoDB" id="8648489at2"/>
<dbReference type="Gene3D" id="3.30.1330.120">
    <property type="entry name" value="2-methylcitrate dehydratase PrpD"/>
    <property type="match status" value="1"/>
</dbReference>
<feature type="domain" description="MmgE/PrpD N-terminal" evidence="2">
    <location>
        <begin position="14"/>
        <end position="252"/>
    </location>
</feature>
<dbReference type="PANTHER" id="PTHR16943">
    <property type="entry name" value="2-METHYLCITRATE DEHYDRATASE-RELATED"/>
    <property type="match status" value="1"/>
</dbReference>
<dbReference type="Proteomes" id="UP000290849">
    <property type="component" value="Unassembled WGS sequence"/>
</dbReference>
<keyword evidence="5" id="KW-1185">Reference proteome</keyword>
<accession>A0A4Q1HFY5</accession>
<dbReference type="InterPro" id="IPR045336">
    <property type="entry name" value="MmgE_PrpD_N"/>
</dbReference>
<sequence length="466" mass="49674">MSSSKPPLLENATRDLAAFAASIRYEDLPAEVVARIKTSALDSIGCCLYGATLPWTQKVREMVEEENAAPVASIFGSDSKTSVAGAVLVNATAGHAFELDDIHKESIVHPGSIATPIALAFAERDGNWTGRDVITAMATGYEVGTRVGNAATMSLFFRGFHPQGTSGAFVAAGTAGRSLDLDANRMLHALGIVGSQAGGLMAAQEGAMVKRFHSGRAAQSGVYAAQLAAKAFTGITDVLEASYGGYLSTYSDEPNAARLTEGLGTVWETAKTGYKPHASVTSIHSALDALAHIMQAHALAPDDIAALDVGVSQMTFVHCAWDYKAQGVTAAQMNLYYGLAVIAHDGMAFVNQYREDRLKDPKLLDFISRITARADEEIDAMGPAYRHAATVRVRTRDGRELAHRILNRRGSPENPLKPEDVEYKFRNVAAPCLRAADIDEVVQLCARLDTLDSPAALIALLAAARR</sequence>
<dbReference type="InterPro" id="IPR036148">
    <property type="entry name" value="MmgE/PrpD_sf"/>
</dbReference>
<evidence type="ECO:0000313" key="5">
    <source>
        <dbReference type="Proteomes" id="UP000290849"/>
    </source>
</evidence>
<dbReference type="AlphaFoldDB" id="A0A4Q1HFY5"/>
<dbReference type="PANTHER" id="PTHR16943:SF8">
    <property type="entry name" value="2-METHYLCITRATE DEHYDRATASE"/>
    <property type="match status" value="1"/>
</dbReference>
<comment type="similarity">
    <text evidence="1">Belongs to the PrpD family.</text>
</comment>
<proteinExistence type="inferred from homology"/>
<dbReference type="InterPro" id="IPR042188">
    <property type="entry name" value="MmgE/PrpD_sf_2"/>
</dbReference>
<protein>
    <submittedName>
        <fullName evidence="4">MmgE/PrpD family protein</fullName>
    </submittedName>
</protein>
<name>A0A4Q1HFY5_9BURK</name>
<dbReference type="SUPFAM" id="SSF103378">
    <property type="entry name" value="2-methylcitrate dehydratase PrpD"/>
    <property type="match status" value="1"/>
</dbReference>
<dbReference type="InterPro" id="IPR045337">
    <property type="entry name" value="MmgE_PrpD_C"/>
</dbReference>
<dbReference type="Gene3D" id="1.10.4100.10">
    <property type="entry name" value="2-methylcitrate dehydratase PrpD"/>
    <property type="match status" value="1"/>
</dbReference>
<feature type="domain" description="MmgE/PrpD C-terminal" evidence="3">
    <location>
        <begin position="277"/>
        <end position="445"/>
    </location>
</feature>
<dbReference type="InterPro" id="IPR042183">
    <property type="entry name" value="MmgE/PrpD_sf_1"/>
</dbReference>
<evidence type="ECO:0000313" key="4">
    <source>
        <dbReference type="EMBL" id="RXN85962.1"/>
    </source>
</evidence>
<dbReference type="InterPro" id="IPR005656">
    <property type="entry name" value="MmgE_PrpD"/>
</dbReference>
<dbReference type="RefSeq" id="WP_129152133.1">
    <property type="nucleotide sequence ID" value="NZ_JBHSDO010000017.1"/>
</dbReference>
<reference evidence="4 5" key="1">
    <citation type="journal article" date="2017" name="Int. J. Syst. Evol. Microbiol.">
        <title>Achromobacter aloeverae sp. nov., isolated from the root of Aloe vera (L.) Burm.f.</title>
        <authorList>
            <person name="Kuncharoen N."/>
            <person name="Muramatsu Y."/>
            <person name="Shibata C."/>
            <person name="Kamakura Y."/>
            <person name="Nakagawa Y."/>
            <person name="Tanasupawat S."/>
        </authorList>
    </citation>
    <scope>NUCLEOTIDE SEQUENCE [LARGE SCALE GENOMIC DNA]</scope>
    <source>
        <strain evidence="4 5">AVA-1</strain>
    </source>
</reference>
<dbReference type="EMBL" id="PYAL01000006">
    <property type="protein sequence ID" value="RXN85962.1"/>
    <property type="molecule type" value="Genomic_DNA"/>
</dbReference>
<dbReference type="Pfam" id="PF03972">
    <property type="entry name" value="MmgE_PrpD_N"/>
    <property type="match status" value="1"/>
</dbReference>
<evidence type="ECO:0000259" key="3">
    <source>
        <dbReference type="Pfam" id="PF19305"/>
    </source>
</evidence>
<evidence type="ECO:0000259" key="2">
    <source>
        <dbReference type="Pfam" id="PF03972"/>
    </source>
</evidence>
<dbReference type="GO" id="GO:0016829">
    <property type="term" value="F:lyase activity"/>
    <property type="evidence" value="ECO:0007669"/>
    <property type="project" value="InterPro"/>
</dbReference>
<comment type="caution">
    <text evidence="4">The sequence shown here is derived from an EMBL/GenBank/DDBJ whole genome shotgun (WGS) entry which is preliminary data.</text>
</comment>
<evidence type="ECO:0000256" key="1">
    <source>
        <dbReference type="ARBA" id="ARBA00006174"/>
    </source>
</evidence>